<evidence type="ECO:0000313" key="3">
    <source>
        <dbReference type="Proteomes" id="UP000823674"/>
    </source>
</evidence>
<evidence type="ECO:0000256" key="1">
    <source>
        <dbReference type="SAM" id="SignalP"/>
    </source>
</evidence>
<keyword evidence="1" id="KW-0732">Signal</keyword>
<organism evidence="2 3">
    <name type="scientific">Brassica rapa subsp. trilocularis</name>
    <dbReference type="NCBI Taxonomy" id="1813537"/>
    <lineage>
        <taxon>Eukaryota</taxon>
        <taxon>Viridiplantae</taxon>
        <taxon>Streptophyta</taxon>
        <taxon>Embryophyta</taxon>
        <taxon>Tracheophyta</taxon>
        <taxon>Spermatophyta</taxon>
        <taxon>Magnoliopsida</taxon>
        <taxon>eudicotyledons</taxon>
        <taxon>Gunneridae</taxon>
        <taxon>Pentapetalae</taxon>
        <taxon>rosids</taxon>
        <taxon>malvids</taxon>
        <taxon>Brassicales</taxon>
        <taxon>Brassicaceae</taxon>
        <taxon>Brassiceae</taxon>
        <taxon>Brassica</taxon>
    </lineage>
</organism>
<name>A0ABQ7KUV8_BRACM</name>
<reference evidence="2 3" key="1">
    <citation type="submission" date="2021-03" db="EMBL/GenBank/DDBJ databases">
        <authorList>
            <person name="King G.J."/>
            <person name="Bancroft I."/>
            <person name="Baten A."/>
            <person name="Bloomfield J."/>
            <person name="Borpatragohain P."/>
            <person name="He Z."/>
            <person name="Irish N."/>
            <person name="Irwin J."/>
            <person name="Liu K."/>
            <person name="Mauleon R.P."/>
            <person name="Moore J."/>
            <person name="Morris R."/>
            <person name="Ostergaard L."/>
            <person name="Wang B."/>
            <person name="Wells R."/>
        </authorList>
    </citation>
    <scope>NUCLEOTIDE SEQUENCE [LARGE SCALE GENOMIC DNA]</scope>
    <source>
        <strain evidence="2">R-o-18</strain>
        <tissue evidence="2">Leaf</tissue>
    </source>
</reference>
<protein>
    <recommendedName>
        <fullName evidence="4">Knottin scorpion toxin-like domain-containing protein</fullName>
    </recommendedName>
</protein>
<evidence type="ECO:0000313" key="2">
    <source>
        <dbReference type="EMBL" id="KAG5377757.1"/>
    </source>
</evidence>
<keyword evidence="3" id="KW-1185">Reference proteome</keyword>
<feature type="chain" id="PRO_5047205313" description="Knottin scorpion toxin-like domain-containing protein" evidence="1">
    <location>
        <begin position="32"/>
        <end position="191"/>
    </location>
</feature>
<sequence>MKTPRSSYVCETSLVMVLTIFLLFILGQASAMGVLNNMICFNGVPYACPDKCDVKCKENGFNGGICVTGSLKVAQCCCDKRLTPSILSYPVKPPPSILSYPVKPPPSILSYPVKPPPSILSYPVKPPPSILSYPVKPPPSIYPVNLPHRCLILLSLPHRYCLIPSPSILSYPVKPPIDIVFPSPIDIVLSR</sequence>
<proteinExistence type="predicted"/>
<feature type="signal peptide" evidence="1">
    <location>
        <begin position="1"/>
        <end position="31"/>
    </location>
</feature>
<gene>
    <name evidence="2" type="primary">A07p006770.1_BraROA</name>
    <name evidence="2" type="ORF">IGI04_025599</name>
</gene>
<accession>A0ABQ7KUV8</accession>
<comment type="caution">
    <text evidence="2">The sequence shown here is derived from an EMBL/GenBank/DDBJ whole genome shotgun (WGS) entry which is preliminary data.</text>
</comment>
<dbReference type="EMBL" id="JADBGQ010000009">
    <property type="protein sequence ID" value="KAG5377757.1"/>
    <property type="molecule type" value="Genomic_DNA"/>
</dbReference>
<dbReference type="Proteomes" id="UP000823674">
    <property type="component" value="Chromosome A07"/>
</dbReference>
<evidence type="ECO:0008006" key="4">
    <source>
        <dbReference type="Google" id="ProtNLM"/>
    </source>
</evidence>